<proteinExistence type="predicted"/>
<gene>
    <name evidence="1" type="ORF">F6A86_10360</name>
</gene>
<comment type="caution">
    <text evidence="1">The sequence shown here is derived from an EMBL/GenBank/DDBJ whole genome shotgun (WGS) entry which is preliminary data.</text>
</comment>
<reference evidence="1" key="1">
    <citation type="submission" date="2019-09" db="EMBL/GenBank/DDBJ databases">
        <authorList>
            <consortium name="PulseNet: The National Subtyping Network for Foodborne Disease Surveillance"/>
            <person name="Tarr C.L."/>
            <person name="Trees E."/>
            <person name="Katz L.S."/>
            <person name="Carleton-Romer H.A."/>
            <person name="Stroika S."/>
            <person name="Kucerova Z."/>
            <person name="Roache K.F."/>
            <person name="Sabol A.L."/>
            <person name="Besser J."/>
            <person name="Gerner-Smidt P."/>
        </authorList>
    </citation>
    <scope>NUCLEOTIDE SEQUENCE</scope>
    <source>
        <strain evidence="1">PNUSAS100711</strain>
    </source>
</reference>
<protein>
    <submittedName>
        <fullName evidence="1">Uncharacterized protein</fullName>
    </submittedName>
</protein>
<dbReference type="EMBL" id="AAKZXW010000015">
    <property type="protein sequence ID" value="ECX4915057.1"/>
    <property type="molecule type" value="Genomic_DNA"/>
</dbReference>
<dbReference type="RefSeq" id="WP_088582976.1">
    <property type="nucleotide sequence ID" value="NZ_JABYOZ010000001.1"/>
</dbReference>
<dbReference type="AlphaFoldDB" id="A0A618PJN7"/>
<organism evidence="1">
    <name type="scientific">Salmonella enterica</name>
    <name type="common">Salmonella choleraesuis</name>
    <dbReference type="NCBI Taxonomy" id="28901"/>
    <lineage>
        <taxon>Bacteria</taxon>
        <taxon>Pseudomonadati</taxon>
        <taxon>Pseudomonadota</taxon>
        <taxon>Gammaproteobacteria</taxon>
        <taxon>Enterobacterales</taxon>
        <taxon>Enterobacteriaceae</taxon>
        <taxon>Salmonella</taxon>
    </lineage>
</organism>
<evidence type="ECO:0000313" key="1">
    <source>
        <dbReference type="EMBL" id="ECX4915057.1"/>
    </source>
</evidence>
<sequence length="149" mass="16799">MKTIKRETSASTIKLTPWFETMGQQIGLSQRTIDAIMADNQSRIRKLNKEGARHVRISMEDHENYKQVAWGIGGAGQLAMILQRCTYIPCGSQACSQCVTAKQLHQQAIDLFGDFNIHRNHVIVRYSSTDLSAGDLLDMHNLSWSHNGR</sequence>
<name>A0A618PJN7_SALER</name>
<accession>A0A618PJN7</accession>